<dbReference type="Pfam" id="PF24921">
    <property type="entry name" value="RING_XB3-XBAT31"/>
    <property type="match status" value="1"/>
</dbReference>
<feature type="repeat" description="ANK" evidence="11">
    <location>
        <begin position="113"/>
        <end position="145"/>
    </location>
</feature>
<organism evidence="15 16">
    <name type="scientific">Asparagus officinalis</name>
    <name type="common">Garden asparagus</name>
    <dbReference type="NCBI Taxonomy" id="4686"/>
    <lineage>
        <taxon>Eukaryota</taxon>
        <taxon>Viridiplantae</taxon>
        <taxon>Streptophyta</taxon>
        <taxon>Embryophyta</taxon>
        <taxon>Tracheophyta</taxon>
        <taxon>Spermatophyta</taxon>
        <taxon>Magnoliopsida</taxon>
        <taxon>Liliopsida</taxon>
        <taxon>Asparagales</taxon>
        <taxon>Asparagaceae</taxon>
        <taxon>Asparagoideae</taxon>
        <taxon>Asparagus</taxon>
    </lineage>
</organism>
<feature type="repeat" description="ANK" evidence="11">
    <location>
        <begin position="46"/>
        <end position="78"/>
    </location>
</feature>
<dbReference type="EMBL" id="CM007387">
    <property type="protein sequence ID" value="ONK62292.1"/>
    <property type="molecule type" value="Genomic_DNA"/>
</dbReference>
<dbReference type="InterPro" id="IPR001841">
    <property type="entry name" value="Znf_RING"/>
</dbReference>
<dbReference type="SUPFAM" id="SSF48403">
    <property type="entry name" value="Ankyrin repeat"/>
    <property type="match status" value="1"/>
</dbReference>
<dbReference type="EC" id="2.3.2.27" evidence="3"/>
<evidence type="ECO:0000256" key="5">
    <source>
        <dbReference type="ARBA" id="ARBA00022723"/>
    </source>
</evidence>
<dbReference type="Proteomes" id="UP000243459">
    <property type="component" value="Chromosome 7"/>
</dbReference>
<dbReference type="OMA" id="AYYGHFE"/>
<keyword evidence="16" id="KW-1185">Reference proteome</keyword>
<dbReference type="GO" id="GO:0008270">
    <property type="term" value="F:zinc ion binding"/>
    <property type="evidence" value="ECO:0007669"/>
    <property type="project" value="UniProtKB-KW"/>
</dbReference>
<sequence>MGQSLTCARSSDEHEFFSAVQAGDLETVASFLSTEPQMLRRTTVFDRLSTLHIAAANGQLEVLGMLLDRSLHPDLLNRHKQTPLMLAAMHGRISCVEKLLEAGATILMFDSLHGRSCLHYAAYYGHSDCLEAILSAANSTSVADSWGFSRFVNVSDNNGATPLHLAARQRRPECVHILLDKGALVCAPTGGYGCPGSSPLHLAARGGCLDSVRELLAWGADRLQRDSSGRIPYAIALKRNHGACAALLNPSTAEPLVWPSPLKFISELNNDAKILLENALMDANREREKNILKGTAYSLPSPTHSADSVDDDISEASDTELCCICFDQVCTIEVQDCGHQMCAHCTLSLCCHNKPNPTTLCLPAPACPFCRSNIARLVVAKNKTKEELDKTSHSFKLRRSRRSRNFGEGSSSFKDLSSAMGSFGKMSNRGSGRIADSSDNLDKP</sequence>
<evidence type="ECO:0000313" key="15">
    <source>
        <dbReference type="EMBL" id="ONK62292.1"/>
    </source>
</evidence>
<feature type="repeat" description="ANK" evidence="11">
    <location>
        <begin position="158"/>
        <end position="183"/>
    </location>
</feature>
<evidence type="ECO:0000259" key="14">
    <source>
        <dbReference type="PROSITE" id="PS50089"/>
    </source>
</evidence>
<name>A0A5P1E8W8_ASPOF</name>
<keyword evidence="8" id="KW-0833">Ubl conjugation pathway</keyword>
<dbReference type="AlphaFoldDB" id="A0A5P1E8W8"/>
<dbReference type="OrthoDB" id="194358at2759"/>
<dbReference type="PROSITE" id="PS50088">
    <property type="entry name" value="ANK_REPEAT"/>
    <property type="match status" value="5"/>
</dbReference>
<protein>
    <recommendedName>
        <fullName evidence="3">RING-type E3 ubiquitin transferase</fullName>
        <ecNumber evidence="3">2.3.2.27</ecNumber>
    </recommendedName>
</protein>
<reference evidence="16" key="1">
    <citation type="journal article" date="2017" name="Nat. Commun.">
        <title>The asparagus genome sheds light on the origin and evolution of a young Y chromosome.</title>
        <authorList>
            <person name="Harkess A."/>
            <person name="Zhou J."/>
            <person name="Xu C."/>
            <person name="Bowers J.E."/>
            <person name="Van der Hulst R."/>
            <person name="Ayyampalayam S."/>
            <person name="Mercati F."/>
            <person name="Riccardi P."/>
            <person name="McKain M.R."/>
            <person name="Kakrana A."/>
            <person name="Tang H."/>
            <person name="Ray J."/>
            <person name="Groenendijk J."/>
            <person name="Arikit S."/>
            <person name="Mathioni S.M."/>
            <person name="Nakano M."/>
            <person name="Shan H."/>
            <person name="Telgmann-Rauber A."/>
            <person name="Kanno A."/>
            <person name="Yue Z."/>
            <person name="Chen H."/>
            <person name="Li W."/>
            <person name="Chen Y."/>
            <person name="Xu X."/>
            <person name="Zhang Y."/>
            <person name="Luo S."/>
            <person name="Chen H."/>
            <person name="Gao J."/>
            <person name="Mao Z."/>
            <person name="Pires J.C."/>
            <person name="Luo M."/>
            <person name="Kudrna D."/>
            <person name="Wing R.A."/>
            <person name="Meyers B.C."/>
            <person name="Yi K."/>
            <person name="Kong H."/>
            <person name="Lavrijsen P."/>
            <person name="Sunseri F."/>
            <person name="Falavigna A."/>
            <person name="Ye Y."/>
            <person name="Leebens-Mack J.H."/>
            <person name="Chen G."/>
        </authorList>
    </citation>
    <scope>NUCLEOTIDE SEQUENCE [LARGE SCALE GENOMIC DNA]</scope>
    <source>
        <strain evidence="16">cv. DH0086</strain>
    </source>
</reference>
<feature type="compositionally biased region" description="Basic residues" evidence="13">
    <location>
        <begin position="393"/>
        <end position="404"/>
    </location>
</feature>
<dbReference type="InterPro" id="IPR002110">
    <property type="entry name" value="Ankyrin_rpt"/>
</dbReference>
<dbReference type="SUPFAM" id="SSF57850">
    <property type="entry name" value="RING/U-box"/>
    <property type="match status" value="1"/>
</dbReference>
<evidence type="ECO:0000256" key="11">
    <source>
        <dbReference type="PROSITE-ProRule" id="PRU00023"/>
    </source>
</evidence>
<evidence type="ECO:0000256" key="2">
    <source>
        <dbReference type="ARBA" id="ARBA00004906"/>
    </source>
</evidence>
<evidence type="ECO:0000256" key="12">
    <source>
        <dbReference type="PROSITE-ProRule" id="PRU00175"/>
    </source>
</evidence>
<keyword evidence="7 12" id="KW-0863">Zinc-finger</keyword>
<evidence type="ECO:0000256" key="10">
    <source>
        <dbReference type="ARBA" id="ARBA00023043"/>
    </source>
</evidence>
<dbReference type="Gene3D" id="1.25.40.20">
    <property type="entry name" value="Ankyrin repeat-containing domain"/>
    <property type="match status" value="2"/>
</dbReference>
<dbReference type="PROSITE" id="PS50297">
    <property type="entry name" value="ANK_REP_REGION"/>
    <property type="match status" value="3"/>
</dbReference>
<keyword evidence="10 11" id="KW-0040">ANK repeat</keyword>
<dbReference type="PANTHER" id="PTHR24128:SF14">
    <property type="entry name" value="E3 UBIQUITIN-PROTEIN LIGASE XBAT31-RELATED"/>
    <property type="match status" value="1"/>
</dbReference>
<evidence type="ECO:0000256" key="8">
    <source>
        <dbReference type="ARBA" id="ARBA00022786"/>
    </source>
</evidence>
<dbReference type="InterPro" id="IPR056760">
    <property type="entry name" value="RING_XB3-like"/>
</dbReference>
<comment type="catalytic activity">
    <reaction evidence="1">
        <text>S-ubiquitinyl-[E2 ubiquitin-conjugating enzyme]-L-cysteine + [acceptor protein]-L-lysine = [E2 ubiquitin-conjugating enzyme]-L-cysteine + N(6)-ubiquitinyl-[acceptor protein]-L-lysine.</text>
        <dbReference type="EC" id="2.3.2.27"/>
    </reaction>
</comment>
<feature type="repeat" description="ANK" evidence="11">
    <location>
        <begin position="79"/>
        <end position="111"/>
    </location>
</feature>
<dbReference type="InterPro" id="IPR013083">
    <property type="entry name" value="Znf_RING/FYVE/PHD"/>
</dbReference>
<keyword evidence="4" id="KW-0808">Transferase</keyword>
<evidence type="ECO:0000256" key="4">
    <source>
        <dbReference type="ARBA" id="ARBA00022679"/>
    </source>
</evidence>
<dbReference type="InterPro" id="IPR036770">
    <property type="entry name" value="Ankyrin_rpt-contain_sf"/>
</dbReference>
<dbReference type="Pfam" id="PF12796">
    <property type="entry name" value="Ank_2"/>
    <property type="match status" value="2"/>
</dbReference>
<evidence type="ECO:0000313" key="16">
    <source>
        <dbReference type="Proteomes" id="UP000243459"/>
    </source>
</evidence>
<evidence type="ECO:0000256" key="7">
    <source>
        <dbReference type="ARBA" id="ARBA00022771"/>
    </source>
</evidence>
<gene>
    <name evidence="15" type="ORF">A4U43_C07F2400</name>
</gene>
<comment type="pathway">
    <text evidence="2">Protein modification; protein ubiquitination.</text>
</comment>
<evidence type="ECO:0000256" key="1">
    <source>
        <dbReference type="ARBA" id="ARBA00000900"/>
    </source>
</evidence>
<accession>A0A5P1E8W8</accession>
<dbReference type="Pfam" id="PF00023">
    <property type="entry name" value="Ank"/>
    <property type="match status" value="1"/>
</dbReference>
<feature type="repeat" description="ANK" evidence="11">
    <location>
        <begin position="195"/>
        <end position="227"/>
    </location>
</feature>
<dbReference type="Gramene" id="ONK62292">
    <property type="protein sequence ID" value="ONK62292"/>
    <property type="gene ID" value="A4U43_C07F2400"/>
</dbReference>
<evidence type="ECO:0000256" key="13">
    <source>
        <dbReference type="SAM" id="MobiDB-lite"/>
    </source>
</evidence>
<dbReference type="Gene3D" id="3.30.40.10">
    <property type="entry name" value="Zinc/RING finger domain, C3HC4 (zinc finger)"/>
    <property type="match status" value="1"/>
</dbReference>
<feature type="domain" description="RING-type" evidence="14">
    <location>
        <begin position="322"/>
        <end position="371"/>
    </location>
</feature>
<evidence type="ECO:0000256" key="9">
    <source>
        <dbReference type="ARBA" id="ARBA00022833"/>
    </source>
</evidence>
<proteinExistence type="predicted"/>
<evidence type="ECO:0000256" key="6">
    <source>
        <dbReference type="ARBA" id="ARBA00022737"/>
    </source>
</evidence>
<dbReference type="PANTHER" id="PTHR24128">
    <property type="entry name" value="HOMEOBOX PROTEIN WARIAI"/>
    <property type="match status" value="1"/>
</dbReference>
<keyword evidence="5" id="KW-0479">Metal-binding</keyword>
<dbReference type="SMART" id="SM00248">
    <property type="entry name" value="ANK"/>
    <property type="match status" value="5"/>
</dbReference>
<keyword evidence="6" id="KW-0677">Repeat</keyword>
<evidence type="ECO:0000256" key="3">
    <source>
        <dbReference type="ARBA" id="ARBA00012483"/>
    </source>
</evidence>
<feature type="region of interest" description="Disordered" evidence="13">
    <location>
        <begin position="390"/>
        <end position="444"/>
    </location>
</feature>
<keyword evidence="9" id="KW-0862">Zinc</keyword>
<dbReference type="GO" id="GO:0061630">
    <property type="term" value="F:ubiquitin protein ligase activity"/>
    <property type="evidence" value="ECO:0007669"/>
    <property type="project" value="UniProtKB-EC"/>
</dbReference>
<dbReference type="PROSITE" id="PS50089">
    <property type="entry name" value="ZF_RING_2"/>
    <property type="match status" value="1"/>
</dbReference>